<dbReference type="EMBL" id="CP148753">
    <property type="protein sequence ID" value="WXR72571.1"/>
    <property type="molecule type" value="Genomic_DNA"/>
</dbReference>
<evidence type="ECO:0000259" key="7">
    <source>
        <dbReference type="Pfam" id="PF02753"/>
    </source>
</evidence>
<dbReference type="GO" id="GO:0071555">
    <property type="term" value="P:cell wall organization"/>
    <property type="evidence" value="ECO:0007669"/>
    <property type="project" value="InterPro"/>
</dbReference>
<protein>
    <submittedName>
        <fullName evidence="9">Fimbria/pilus periplasmic chaperone</fullName>
    </submittedName>
    <submittedName>
        <fullName evidence="8">Putative fimbrial chaperone YadV</fullName>
    </submittedName>
</protein>
<gene>
    <name evidence="8" type="primary">yadV_1</name>
    <name evidence="8" type="ORF">AVE30378_00753</name>
    <name evidence="9" type="ORF">WHX56_23415</name>
</gene>
<reference evidence="8 10" key="1">
    <citation type="submission" date="2018-07" db="EMBL/GenBank/DDBJ databases">
        <authorList>
            <person name="Peeters C."/>
        </authorList>
    </citation>
    <scope>NUCLEOTIDE SEQUENCE [LARGE SCALE GENOMIC DNA]</scope>
    <source>
        <strain evidence="8 10">LMG 30378</strain>
    </source>
</reference>
<dbReference type="InterPro" id="IPR036316">
    <property type="entry name" value="Pili_assmbl_chap_C_dom_sf"/>
</dbReference>
<dbReference type="InterPro" id="IPR016148">
    <property type="entry name" value="Pili_assmbl_chaperone_C"/>
</dbReference>
<dbReference type="PANTHER" id="PTHR30251">
    <property type="entry name" value="PILUS ASSEMBLY CHAPERONE"/>
    <property type="match status" value="1"/>
</dbReference>
<evidence type="ECO:0000256" key="5">
    <source>
        <dbReference type="ARBA" id="ARBA00023186"/>
    </source>
</evidence>
<evidence type="ECO:0000256" key="1">
    <source>
        <dbReference type="ARBA" id="ARBA00004418"/>
    </source>
</evidence>
<sequence length="246" mass="26252">MTPMVRTVIRLLAMGVVAWAAGAGVARAALVLEGTRIVFPGDAKDVSIRVRNTGAEPLLVQSWLDDGRPNASPDTLVVPFLVSPAVTRIEPASSGVLRLFYTRHPLPSDRESVFYFNALETPPSSGKENVVGLKFRTRIKLFFRPSGLPGRVEDAPPSLRWSPVAGGGSVEVHNPTPYYVSLLSVDVAAKGGRRASVGSGMVPPYGRERFNLPAGTQAATDQAAVHFTVINDFGGTQAFDSQLMAP</sequence>
<keyword evidence="11" id="KW-1185">Reference proteome</keyword>
<dbReference type="PANTHER" id="PTHR30251:SF2">
    <property type="entry name" value="FIMBRIAL CHAPERONE YADV-RELATED"/>
    <property type="match status" value="1"/>
</dbReference>
<evidence type="ECO:0000313" key="11">
    <source>
        <dbReference type="Proteomes" id="UP001456224"/>
    </source>
</evidence>
<dbReference type="InterPro" id="IPR016147">
    <property type="entry name" value="Pili_assmbl_chaperone_N"/>
</dbReference>
<feature type="domain" description="Pili assembly chaperone C-terminal" evidence="7">
    <location>
        <begin position="172"/>
        <end position="237"/>
    </location>
</feature>
<dbReference type="InterPro" id="IPR013783">
    <property type="entry name" value="Ig-like_fold"/>
</dbReference>
<dbReference type="OrthoDB" id="9131059at2"/>
<keyword evidence="4" id="KW-0574">Periplasm</keyword>
<name>A0A446C7R0_9BURK</name>
<feature type="domain" description="Pili assembly chaperone N-terminal" evidence="6">
    <location>
        <begin position="30"/>
        <end position="148"/>
    </location>
</feature>
<accession>A0A446C7R0</accession>
<dbReference type="Pfam" id="PF00345">
    <property type="entry name" value="PapD_N"/>
    <property type="match status" value="1"/>
</dbReference>
<dbReference type="PRINTS" id="PR00969">
    <property type="entry name" value="CHAPERONPILI"/>
</dbReference>
<evidence type="ECO:0000313" key="8">
    <source>
        <dbReference type="EMBL" id="SSW63860.1"/>
    </source>
</evidence>
<dbReference type="RefSeq" id="WP_129239436.1">
    <property type="nucleotide sequence ID" value="NZ_CP148753.1"/>
</dbReference>
<keyword evidence="3" id="KW-0732">Signal</keyword>
<proteinExistence type="inferred from homology"/>
<comment type="subcellular location">
    <subcellularLocation>
        <location evidence="1">Periplasm</location>
    </subcellularLocation>
</comment>
<dbReference type="InterPro" id="IPR008962">
    <property type="entry name" value="PapD-like_sf"/>
</dbReference>
<evidence type="ECO:0000256" key="3">
    <source>
        <dbReference type="ARBA" id="ARBA00022729"/>
    </source>
</evidence>
<evidence type="ECO:0000313" key="9">
    <source>
        <dbReference type="EMBL" id="WXR72571.1"/>
    </source>
</evidence>
<evidence type="ECO:0000256" key="4">
    <source>
        <dbReference type="ARBA" id="ARBA00022764"/>
    </source>
</evidence>
<dbReference type="EMBL" id="UFQC01000003">
    <property type="protein sequence ID" value="SSW63860.1"/>
    <property type="molecule type" value="Genomic_DNA"/>
</dbReference>
<dbReference type="AlphaFoldDB" id="A0A446C7R0"/>
<dbReference type="GO" id="GO:0030288">
    <property type="term" value="C:outer membrane-bounded periplasmic space"/>
    <property type="evidence" value="ECO:0007669"/>
    <property type="project" value="InterPro"/>
</dbReference>
<evidence type="ECO:0000256" key="2">
    <source>
        <dbReference type="ARBA" id="ARBA00007399"/>
    </source>
</evidence>
<dbReference type="Proteomes" id="UP001456224">
    <property type="component" value="Chromosome"/>
</dbReference>
<dbReference type="SUPFAM" id="SSF49354">
    <property type="entry name" value="PapD-like"/>
    <property type="match status" value="1"/>
</dbReference>
<dbReference type="Gene3D" id="2.60.40.10">
    <property type="entry name" value="Immunoglobulins"/>
    <property type="match status" value="2"/>
</dbReference>
<evidence type="ECO:0000313" key="10">
    <source>
        <dbReference type="Proteomes" id="UP000289465"/>
    </source>
</evidence>
<comment type="similarity">
    <text evidence="2">Belongs to the periplasmic pilus chaperone family.</text>
</comment>
<keyword evidence="5" id="KW-0143">Chaperone</keyword>
<dbReference type="Pfam" id="PF02753">
    <property type="entry name" value="PapD_C"/>
    <property type="match status" value="1"/>
</dbReference>
<evidence type="ECO:0000259" key="6">
    <source>
        <dbReference type="Pfam" id="PF00345"/>
    </source>
</evidence>
<dbReference type="InterPro" id="IPR001829">
    <property type="entry name" value="Pili_assmbl_chaperone_bac"/>
</dbReference>
<organism evidence="8 10">
    <name type="scientific">Achromobacter veterisilvae</name>
    <dbReference type="NCBI Taxonomy" id="2069367"/>
    <lineage>
        <taxon>Bacteria</taxon>
        <taxon>Pseudomonadati</taxon>
        <taxon>Pseudomonadota</taxon>
        <taxon>Betaproteobacteria</taxon>
        <taxon>Burkholderiales</taxon>
        <taxon>Alcaligenaceae</taxon>
        <taxon>Achromobacter</taxon>
    </lineage>
</organism>
<dbReference type="SUPFAM" id="SSF49584">
    <property type="entry name" value="Periplasmic chaperone C-domain"/>
    <property type="match status" value="1"/>
</dbReference>
<dbReference type="InterPro" id="IPR050643">
    <property type="entry name" value="Periplasmic_pilus_chap"/>
</dbReference>
<reference evidence="9 11" key="2">
    <citation type="submission" date="2024-03" db="EMBL/GenBank/DDBJ databases">
        <title>Reference genomes for the five species model microbial community.</title>
        <authorList>
            <person name="Padfield D."/>
        </authorList>
    </citation>
    <scope>NUCLEOTIDE SEQUENCE [LARGE SCALE GENOMIC DNA]</scope>
    <source>
        <strain evidence="9 11">AB1</strain>
    </source>
</reference>
<dbReference type="Proteomes" id="UP000289465">
    <property type="component" value="Unassembled WGS sequence"/>
</dbReference>